<feature type="region of interest" description="Disordered" evidence="5">
    <location>
        <begin position="617"/>
        <end position="636"/>
    </location>
</feature>
<evidence type="ECO:0000256" key="4">
    <source>
        <dbReference type="PROSITE-ProRule" id="PRU01091"/>
    </source>
</evidence>
<evidence type="ECO:0000256" key="3">
    <source>
        <dbReference type="ARBA" id="ARBA00023125"/>
    </source>
</evidence>
<dbReference type="Gene3D" id="1.10.10.10">
    <property type="entry name" value="Winged helix-like DNA-binding domain superfamily/Winged helix DNA-binding domain"/>
    <property type="match status" value="1"/>
</dbReference>
<protein>
    <submittedName>
        <fullName evidence="7">DNA-binding SARP family transcriptional activator/tetratricopeptide (TPR) repeat protein</fullName>
    </submittedName>
</protein>
<dbReference type="GO" id="GO:0006355">
    <property type="term" value="P:regulation of DNA-templated transcription"/>
    <property type="evidence" value="ECO:0007669"/>
    <property type="project" value="InterPro"/>
</dbReference>
<dbReference type="RefSeq" id="WP_184573706.1">
    <property type="nucleotide sequence ID" value="NZ_JACHJL010000010.1"/>
</dbReference>
<feature type="region of interest" description="Disordered" evidence="5">
    <location>
        <begin position="247"/>
        <end position="273"/>
    </location>
</feature>
<evidence type="ECO:0000256" key="1">
    <source>
        <dbReference type="ARBA" id="ARBA00005820"/>
    </source>
</evidence>
<dbReference type="Pfam" id="PF13424">
    <property type="entry name" value="TPR_12"/>
    <property type="match status" value="2"/>
</dbReference>
<reference evidence="7 8" key="1">
    <citation type="submission" date="2020-08" db="EMBL/GenBank/DDBJ databases">
        <title>Genomic Encyclopedia of Type Strains, Phase III (KMG-III): the genomes of soil and plant-associated and newly described type strains.</title>
        <authorList>
            <person name="Whitman W."/>
        </authorList>
    </citation>
    <scope>NUCLEOTIDE SEQUENCE [LARGE SCALE GENOMIC DNA]</scope>
    <source>
        <strain evidence="7 8">CECT 8305</strain>
    </source>
</reference>
<evidence type="ECO:0000313" key="8">
    <source>
        <dbReference type="Proteomes" id="UP000588098"/>
    </source>
</evidence>
<dbReference type="GO" id="GO:0043531">
    <property type="term" value="F:ADP binding"/>
    <property type="evidence" value="ECO:0007669"/>
    <property type="project" value="InterPro"/>
</dbReference>
<gene>
    <name evidence="7" type="ORF">FHS42_004126</name>
</gene>
<dbReference type="PANTHER" id="PTHR47691:SF3">
    <property type="entry name" value="HTH-TYPE TRANSCRIPTIONAL REGULATOR RV0890C-RELATED"/>
    <property type="match status" value="1"/>
</dbReference>
<dbReference type="InterPro" id="IPR011990">
    <property type="entry name" value="TPR-like_helical_dom_sf"/>
</dbReference>
<dbReference type="InterPro" id="IPR016032">
    <property type="entry name" value="Sig_transdc_resp-reg_C-effctor"/>
</dbReference>
<dbReference type="CDD" id="cd15831">
    <property type="entry name" value="BTAD"/>
    <property type="match status" value="1"/>
</dbReference>
<dbReference type="PANTHER" id="PTHR47691">
    <property type="entry name" value="REGULATOR-RELATED"/>
    <property type="match status" value="1"/>
</dbReference>
<feature type="DNA-binding region" description="OmpR/PhoB-type" evidence="4">
    <location>
        <begin position="1"/>
        <end position="96"/>
    </location>
</feature>
<dbReference type="SMART" id="SM00028">
    <property type="entry name" value="TPR"/>
    <property type="match status" value="6"/>
</dbReference>
<dbReference type="InterPro" id="IPR001867">
    <property type="entry name" value="OmpR/PhoB-type_DNA-bd"/>
</dbReference>
<dbReference type="SMART" id="SM00862">
    <property type="entry name" value="Trans_reg_C"/>
    <property type="match status" value="1"/>
</dbReference>
<dbReference type="SUPFAM" id="SSF48452">
    <property type="entry name" value="TPR-like"/>
    <property type="match status" value="3"/>
</dbReference>
<dbReference type="AlphaFoldDB" id="A0A7W9QD74"/>
<dbReference type="InterPro" id="IPR019734">
    <property type="entry name" value="TPR_rpt"/>
</dbReference>
<proteinExistence type="inferred from homology"/>
<dbReference type="Proteomes" id="UP000588098">
    <property type="component" value="Unassembled WGS sequence"/>
</dbReference>
<accession>A0A7W9QD74</accession>
<dbReference type="Pfam" id="PF03704">
    <property type="entry name" value="BTAD"/>
    <property type="match status" value="1"/>
</dbReference>
<dbReference type="PRINTS" id="PR00364">
    <property type="entry name" value="DISEASERSIST"/>
</dbReference>
<dbReference type="Gene3D" id="3.40.50.300">
    <property type="entry name" value="P-loop containing nucleotide triphosphate hydrolases"/>
    <property type="match status" value="1"/>
</dbReference>
<name>A0A7W9QD74_9ACTN</name>
<evidence type="ECO:0000259" key="6">
    <source>
        <dbReference type="PROSITE" id="PS51755"/>
    </source>
</evidence>
<comment type="caution">
    <text evidence="7">The sequence shown here is derived from an EMBL/GenBank/DDBJ whole genome shotgun (WGS) entry which is preliminary data.</text>
</comment>
<keyword evidence="8" id="KW-1185">Reference proteome</keyword>
<comment type="similarity">
    <text evidence="1">Belongs to the AfsR/DnrI/RedD regulatory family.</text>
</comment>
<organism evidence="7 8">
    <name type="scientific">Streptomyces zagrosensis</name>
    <dbReference type="NCBI Taxonomy" id="1042984"/>
    <lineage>
        <taxon>Bacteria</taxon>
        <taxon>Bacillati</taxon>
        <taxon>Actinomycetota</taxon>
        <taxon>Actinomycetes</taxon>
        <taxon>Kitasatosporales</taxon>
        <taxon>Streptomycetaceae</taxon>
        <taxon>Streptomyces</taxon>
    </lineage>
</organism>
<dbReference type="SUPFAM" id="SSF52540">
    <property type="entry name" value="P-loop containing nucleoside triphosphate hydrolases"/>
    <property type="match status" value="1"/>
</dbReference>
<dbReference type="SMART" id="SM01043">
    <property type="entry name" value="BTAD"/>
    <property type="match status" value="1"/>
</dbReference>
<evidence type="ECO:0000256" key="2">
    <source>
        <dbReference type="ARBA" id="ARBA00023012"/>
    </source>
</evidence>
<dbReference type="Gene3D" id="1.25.40.10">
    <property type="entry name" value="Tetratricopeptide repeat domain"/>
    <property type="match status" value="3"/>
</dbReference>
<dbReference type="InterPro" id="IPR036388">
    <property type="entry name" value="WH-like_DNA-bd_sf"/>
</dbReference>
<keyword evidence="3 4" id="KW-0238">DNA-binding</keyword>
<dbReference type="EMBL" id="JACHJL010000010">
    <property type="protein sequence ID" value="MBB5937047.1"/>
    <property type="molecule type" value="Genomic_DNA"/>
</dbReference>
<dbReference type="InterPro" id="IPR002182">
    <property type="entry name" value="NB-ARC"/>
</dbReference>
<dbReference type="PROSITE" id="PS51755">
    <property type="entry name" value="OMPR_PHOB"/>
    <property type="match status" value="1"/>
</dbReference>
<dbReference type="GO" id="GO:0000160">
    <property type="term" value="P:phosphorelay signal transduction system"/>
    <property type="evidence" value="ECO:0007669"/>
    <property type="project" value="UniProtKB-KW"/>
</dbReference>
<feature type="domain" description="OmpR/PhoB-type" evidence="6">
    <location>
        <begin position="1"/>
        <end position="96"/>
    </location>
</feature>
<dbReference type="Pfam" id="PF00486">
    <property type="entry name" value="Trans_reg_C"/>
    <property type="match status" value="1"/>
</dbReference>
<dbReference type="SUPFAM" id="SSF46894">
    <property type="entry name" value="C-terminal effector domain of the bipartite response regulators"/>
    <property type="match status" value="1"/>
</dbReference>
<dbReference type="InterPro" id="IPR005158">
    <property type="entry name" value="BTAD"/>
</dbReference>
<evidence type="ECO:0000256" key="5">
    <source>
        <dbReference type="SAM" id="MobiDB-lite"/>
    </source>
</evidence>
<evidence type="ECO:0000313" key="7">
    <source>
        <dbReference type="EMBL" id="MBB5937047.1"/>
    </source>
</evidence>
<keyword evidence="2" id="KW-0902">Two-component regulatory system</keyword>
<dbReference type="Pfam" id="PF00931">
    <property type="entry name" value="NB-ARC"/>
    <property type="match status" value="1"/>
</dbReference>
<dbReference type="GO" id="GO:0003677">
    <property type="term" value="F:DNA binding"/>
    <property type="evidence" value="ECO:0007669"/>
    <property type="project" value="UniProtKB-UniRule"/>
</dbReference>
<sequence length="1043" mass="114347">MEFRVLGPLELWVDGRQYQVGSGKERRLLAVLLCAGGASVPVDTLLRRVWEERPPASGSATLQSCVSRLRNQLRAAVGDRAHVEFTARSYALRVADPHSIDLHRFQSLSRQARAAAATDQHRAVTLLRSAEVLWRAEPLMEFSGSWASATRRRLTEDLRRAREQRIALELDLGRHADLVGELYELIAHDPGAEPYARQLMLALYRCGRYGAALGVYRDIRRHVAEELGCDLSPELAELHHRMLRRDPKLRGPVSAPPPAAAAPPDSLPRDIGDFTGRGHELGKLLAHPEPGATAMSLTVIHGMGGVGKTALATHAAHLLAEHFPGGRFYVSLRAHHEQPPVDPKDALAALLLSVGVPTEDLPASLDRRAALWRERMAHSRALLLLDDARSTEQVVPLLPGARTCRVFVTSRHRLADLQGAWSVCLEVPDTVEATAMFTRIAGADRVSDTAAVRQVVALCGRHPLAIRLAANRFRHRESWGVHDLADQLTQSARPLAEIDAPPGIASAFDLSYAGLGTAHQRLFRHLALHPGPDLTLPAACALAAGEPAQVRAGLDALLDAHLLEEPVMGRYRLHDVVRDFALRTGEREDAEEVRHRAARSVVEHYLSVADHADRLAHPQRRRLPLSTPLPEPRNAPQDADAAAAWLDLNRGNLLAAARLATELHPTAAMAFPHVLDRAVHIWGMWEAAAELNAVALRLARGHGDPVTVPRLLVERAALLRPQGAHEEAMACARESLAGGEAAKDHRLQGEALDQMGIVDLVSGRLAEALRRFRAALPLHRSVGNRDGEAETLNHQGIVLAHLGRLQDAAGQFHTMLALHEDAENAHGQIKALNNIGEVYSLQLRHAEAREYYERSLTLVRRVGGRQELAILYNNLGNLCREAKEFPQALTYFQLALETYRDIHDASGQTDSLVNLGITYQADGQYGEARVYLELADQIARLIGDRHQQQRVLTATGVAQRAHGEYATALRTYRAALDLARELDRPYEEAHTLGAIAEIVHTEHGASAAAPHWREALALYERLGLARQAEDLRSRAAAAGGPVA</sequence>
<dbReference type="InterPro" id="IPR027417">
    <property type="entry name" value="P-loop_NTPase"/>
</dbReference>